<dbReference type="OrthoDB" id="747268at2759"/>
<dbReference type="GO" id="GO:0008270">
    <property type="term" value="F:zinc ion binding"/>
    <property type="evidence" value="ECO:0007669"/>
    <property type="project" value="UniProtKB-KW"/>
</dbReference>
<feature type="chain" id="PRO_5029657935" description="SWIM-type domain-containing protein" evidence="3">
    <location>
        <begin position="23"/>
        <end position="827"/>
    </location>
</feature>
<organism evidence="5 6">
    <name type="scientific">Actinidia rufa</name>
    <dbReference type="NCBI Taxonomy" id="165716"/>
    <lineage>
        <taxon>Eukaryota</taxon>
        <taxon>Viridiplantae</taxon>
        <taxon>Streptophyta</taxon>
        <taxon>Embryophyta</taxon>
        <taxon>Tracheophyta</taxon>
        <taxon>Spermatophyta</taxon>
        <taxon>Magnoliopsida</taxon>
        <taxon>eudicotyledons</taxon>
        <taxon>Gunneridae</taxon>
        <taxon>Pentapetalae</taxon>
        <taxon>asterids</taxon>
        <taxon>Ericales</taxon>
        <taxon>Actinidiaceae</taxon>
        <taxon>Actinidia</taxon>
    </lineage>
</organism>
<dbReference type="Proteomes" id="UP000585474">
    <property type="component" value="Unassembled WGS sequence"/>
</dbReference>
<gene>
    <name evidence="5" type="ORF">Acr_22g0004240</name>
</gene>
<evidence type="ECO:0000256" key="1">
    <source>
        <dbReference type="PROSITE-ProRule" id="PRU00325"/>
    </source>
</evidence>
<keyword evidence="1" id="KW-0862">Zinc</keyword>
<reference evidence="5 6" key="1">
    <citation type="submission" date="2019-07" db="EMBL/GenBank/DDBJ databases">
        <title>De Novo Assembly of kiwifruit Actinidia rufa.</title>
        <authorList>
            <person name="Sugita-Konishi S."/>
            <person name="Sato K."/>
            <person name="Mori E."/>
            <person name="Abe Y."/>
            <person name="Kisaki G."/>
            <person name="Hamano K."/>
            <person name="Suezawa K."/>
            <person name="Otani M."/>
            <person name="Fukuda T."/>
            <person name="Manabe T."/>
            <person name="Gomi K."/>
            <person name="Tabuchi M."/>
            <person name="Akimitsu K."/>
            <person name="Kataoka I."/>
        </authorList>
    </citation>
    <scope>NUCLEOTIDE SEQUENCE [LARGE SCALE GENOMIC DNA]</scope>
    <source>
        <strain evidence="6">cv. Fuchu</strain>
    </source>
</reference>
<keyword evidence="3" id="KW-0732">Signal</keyword>
<feature type="domain" description="SWIM-type" evidence="4">
    <location>
        <begin position="628"/>
        <end position="664"/>
    </location>
</feature>
<keyword evidence="1" id="KW-0479">Metal-binding</keyword>
<protein>
    <recommendedName>
        <fullName evidence="4">SWIM-type domain-containing protein</fullName>
    </recommendedName>
</protein>
<feature type="signal peptide" evidence="3">
    <location>
        <begin position="1"/>
        <end position="22"/>
    </location>
</feature>
<keyword evidence="6" id="KW-1185">Reference proteome</keyword>
<dbReference type="InterPro" id="IPR004330">
    <property type="entry name" value="FAR1_DNA_bnd_dom"/>
</dbReference>
<dbReference type="PANTHER" id="PTHR47718">
    <property type="entry name" value="OS01G0519700 PROTEIN"/>
    <property type="match status" value="1"/>
</dbReference>
<keyword evidence="1" id="KW-0863">Zinc-finger</keyword>
<dbReference type="EMBL" id="BJWL01000022">
    <property type="protein sequence ID" value="GFZ11026.1"/>
    <property type="molecule type" value="Genomic_DNA"/>
</dbReference>
<comment type="caution">
    <text evidence="5">The sequence shown here is derived from an EMBL/GenBank/DDBJ whole genome shotgun (WGS) entry which is preliminary data.</text>
</comment>
<dbReference type="Pfam" id="PF03101">
    <property type="entry name" value="FAR1"/>
    <property type="match status" value="1"/>
</dbReference>
<evidence type="ECO:0000259" key="4">
    <source>
        <dbReference type="PROSITE" id="PS50966"/>
    </source>
</evidence>
<sequence>MCCIGCSWLEAMMMGFWPLSISVVSNQRGILVACLAIQLTDRGVNNILGNARDNSVFSMKWRRHYWNGKMIHTHPIRVKEGKSEKRGRRGIVRQPTLRLFSGNPHSGYSPAIHSPETHFPEDLNAIHHHRRPIEEDDYPIANLQVMSQLLSPLSLTSPESVPSTMCPMSSQVEWDEKVESWSVDIGEEEEEVLNDSIMKDCVDGKEVNGDFEEKVKEPKMGMEFDTHDEAYLYYTRFAKEKGFAAEKPRPRGSNPAKARSQCKVDCPAHLNVIRTKEGKWRVSYVLLEHNHEQSPSKSRFFKNNRALDENVRRKLVLNEQAGIRLNKTVASLHIEAGGPDKVPYLPRDCRNYLDKLRRLQLAEGDAEAMHRYFMRMRGDNADFFYAMDLNEKGRLRNVFWADARSREACKEFGDVVTFDTTYLVNKLGWNACGGAPKAIITDQCQAMRNAIQNIFPDTRHRWCIWHIMKKVPEKLSGYEAYQIISYHFRQVVYDSLTKEEFEKAWDVFMEKYDFQSNTWLHGLYLEKERWVPAYVKDMFWAGMSSTQRSENMQSWYTFIPCMTNDDLEKQFQSAYTNFQFAHFRDEFIGKMACSLGGFQVGHVWTEYEVKESITVGEREEVQQKCVSFKVDFNAETNEAQCICRLFECKGMICKHQLFVNQLRGIHKVPDKYVLKRWCKNVKRVHTKVRISYDKSSTCIQAQRNENVCNLYKEIADLVEDNQEQYDIVMARGREMKREVIEDLNVCSSNRVNDTGTPIHYFSLGDGLISSNQSTNILDPERVTRKGRPPSKRKQGAVEKAIKKKRATKKTCLTAFPLFSLFSSPWMF</sequence>
<dbReference type="PROSITE" id="PS50966">
    <property type="entry name" value="ZF_SWIM"/>
    <property type="match status" value="1"/>
</dbReference>
<evidence type="ECO:0000256" key="3">
    <source>
        <dbReference type="SAM" id="SignalP"/>
    </source>
</evidence>
<dbReference type="InterPro" id="IPR018289">
    <property type="entry name" value="MULE_transposase_dom"/>
</dbReference>
<accession>A0A7J0GJP3</accession>
<feature type="region of interest" description="Disordered" evidence="2">
    <location>
        <begin position="780"/>
        <end position="799"/>
    </location>
</feature>
<dbReference type="InterPro" id="IPR007527">
    <property type="entry name" value="Znf_SWIM"/>
</dbReference>
<evidence type="ECO:0000256" key="2">
    <source>
        <dbReference type="SAM" id="MobiDB-lite"/>
    </source>
</evidence>
<dbReference type="AlphaFoldDB" id="A0A7J0GJP3"/>
<name>A0A7J0GJP3_9ERIC</name>
<feature type="compositionally biased region" description="Basic residues" evidence="2">
    <location>
        <begin position="784"/>
        <end position="794"/>
    </location>
</feature>
<evidence type="ECO:0000313" key="6">
    <source>
        <dbReference type="Proteomes" id="UP000585474"/>
    </source>
</evidence>
<evidence type="ECO:0000313" key="5">
    <source>
        <dbReference type="EMBL" id="GFZ11026.1"/>
    </source>
</evidence>
<dbReference type="PANTHER" id="PTHR47718:SF13">
    <property type="entry name" value="OS09G0290500 PROTEIN"/>
    <property type="match status" value="1"/>
</dbReference>
<dbReference type="Pfam" id="PF10551">
    <property type="entry name" value="MULE"/>
    <property type="match status" value="1"/>
</dbReference>
<proteinExistence type="predicted"/>